<evidence type="ECO:0000313" key="2">
    <source>
        <dbReference type="Proteomes" id="UP000824890"/>
    </source>
</evidence>
<comment type="caution">
    <text evidence="1">The sequence shown here is derived from an EMBL/GenBank/DDBJ whole genome shotgun (WGS) entry which is preliminary data.</text>
</comment>
<evidence type="ECO:0000313" key="1">
    <source>
        <dbReference type="EMBL" id="KAH0937112.1"/>
    </source>
</evidence>
<reference evidence="1 2" key="1">
    <citation type="submission" date="2021-05" db="EMBL/GenBank/DDBJ databases">
        <title>Genome Assembly of Synthetic Allotetraploid Brassica napus Reveals Homoeologous Exchanges between Subgenomes.</title>
        <authorList>
            <person name="Davis J.T."/>
        </authorList>
    </citation>
    <scope>NUCLEOTIDE SEQUENCE [LARGE SCALE GENOMIC DNA]</scope>
    <source>
        <strain evidence="2">cv. Da-Ae</strain>
        <tissue evidence="1">Seedling</tissue>
    </source>
</reference>
<protein>
    <submittedName>
        <fullName evidence="1">Uncharacterized protein</fullName>
    </submittedName>
</protein>
<organism evidence="1 2">
    <name type="scientific">Brassica napus</name>
    <name type="common">Rape</name>
    <dbReference type="NCBI Taxonomy" id="3708"/>
    <lineage>
        <taxon>Eukaryota</taxon>
        <taxon>Viridiplantae</taxon>
        <taxon>Streptophyta</taxon>
        <taxon>Embryophyta</taxon>
        <taxon>Tracheophyta</taxon>
        <taxon>Spermatophyta</taxon>
        <taxon>Magnoliopsida</taxon>
        <taxon>eudicotyledons</taxon>
        <taxon>Gunneridae</taxon>
        <taxon>Pentapetalae</taxon>
        <taxon>rosids</taxon>
        <taxon>malvids</taxon>
        <taxon>Brassicales</taxon>
        <taxon>Brassicaceae</taxon>
        <taxon>Brassiceae</taxon>
        <taxon>Brassica</taxon>
    </lineage>
</organism>
<feature type="non-terminal residue" evidence="1">
    <location>
        <position position="1"/>
    </location>
</feature>
<sequence>ENTNREDGRGFEIIRVYMIGKFYQRSLVRLLLQRTFSLARQWRRKKVIFVIRAQMLVKERSEAMKKEVSLPRSASESRQQLTVSNYDLNLDESNVDLERRLNHCLR</sequence>
<keyword evidence="2" id="KW-1185">Reference proteome</keyword>
<dbReference type="Proteomes" id="UP000824890">
    <property type="component" value="Unassembled WGS sequence"/>
</dbReference>
<name>A0ABQ8E684_BRANA</name>
<gene>
    <name evidence="1" type="ORF">HID58_004573</name>
</gene>
<proteinExistence type="predicted"/>
<accession>A0ABQ8E684</accession>
<dbReference type="EMBL" id="JAGKQM010000002">
    <property type="protein sequence ID" value="KAH0937112.1"/>
    <property type="molecule type" value="Genomic_DNA"/>
</dbReference>